<keyword evidence="1" id="KW-0863">Zinc-finger</keyword>
<dbReference type="PROSITE" id="PS50158">
    <property type="entry name" value="ZF_CCHC"/>
    <property type="match status" value="1"/>
</dbReference>
<reference evidence="3" key="1">
    <citation type="submission" date="2020-08" db="EMBL/GenBank/DDBJ databases">
        <title>Multicomponent nature underlies the extraordinary mechanical properties of spider dragline silk.</title>
        <authorList>
            <person name="Kono N."/>
            <person name="Nakamura H."/>
            <person name="Mori M."/>
            <person name="Yoshida Y."/>
            <person name="Ohtoshi R."/>
            <person name="Malay A.D."/>
            <person name="Moran D.A.P."/>
            <person name="Tomita M."/>
            <person name="Numata K."/>
            <person name="Arakawa K."/>
        </authorList>
    </citation>
    <scope>NUCLEOTIDE SEQUENCE</scope>
</reference>
<evidence type="ECO:0000256" key="1">
    <source>
        <dbReference type="PROSITE-ProRule" id="PRU00047"/>
    </source>
</evidence>
<dbReference type="AlphaFoldDB" id="A0A8X6NV68"/>
<feature type="domain" description="CCHC-type" evidence="2">
    <location>
        <begin position="58"/>
        <end position="71"/>
    </location>
</feature>
<keyword evidence="4" id="KW-1185">Reference proteome</keyword>
<accession>A0A8X6NV68</accession>
<dbReference type="GO" id="GO:0008270">
    <property type="term" value="F:zinc ion binding"/>
    <property type="evidence" value="ECO:0007669"/>
    <property type="project" value="UniProtKB-KW"/>
</dbReference>
<dbReference type="SUPFAM" id="SSF57756">
    <property type="entry name" value="Retrovirus zinc finger-like domains"/>
    <property type="match status" value="1"/>
</dbReference>
<dbReference type="Pfam" id="PF00098">
    <property type="entry name" value="zf-CCHC"/>
    <property type="match status" value="1"/>
</dbReference>
<dbReference type="EMBL" id="BMAW01013590">
    <property type="protein sequence ID" value="GFT34845.1"/>
    <property type="molecule type" value="Genomic_DNA"/>
</dbReference>
<dbReference type="InterPro" id="IPR036875">
    <property type="entry name" value="Znf_CCHC_sf"/>
</dbReference>
<evidence type="ECO:0000313" key="4">
    <source>
        <dbReference type="Proteomes" id="UP000887013"/>
    </source>
</evidence>
<name>A0A8X6NV68_NEPPI</name>
<proteinExistence type="predicted"/>
<evidence type="ECO:0000259" key="2">
    <source>
        <dbReference type="PROSITE" id="PS50158"/>
    </source>
</evidence>
<dbReference type="SMART" id="SM00343">
    <property type="entry name" value="ZnF_C2HC"/>
    <property type="match status" value="1"/>
</dbReference>
<gene>
    <name evidence="3" type="ORF">NPIL_494261</name>
</gene>
<dbReference type="InterPro" id="IPR001878">
    <property type="entry name" value="Znf_CCHC"/>
</dbReference>
<keyword evidence="1" id="KW-0862">Zinc</keyword>
<keyword evidence="1" id="KW-0479">Metal-binding</keyword>
<sequence>MHIRLRLAHQATRKDRHSIRSVSGIDSDTDFVKQIKNLRRKIRSLEERTGGRNTKIQCWICGAAGHVRRNCTTSRDGGNKLPPQQGN</sequence>
<evidence type="ECO:0000313" key="3">
    <source>
        <dbReference type="EMBL" id="GFT34845.1"/>
    </source>
</evidence>
<dbReference type="GO" id="GO:0003676">
    <property type="term" value="F:nucleic acid binding"/>
    <property type="evidence" value="ECO:0007669"/>
    <property type="project" value="InterPro"/>
</dbReference>
<comment type="caution">
    <text evidence="3">The sequence shown here is derived from an EMBL/GenBank/DDBJ whole genome shotgun (WGS) entry which is preliminary data.</text>
</comment>
<dbReference type="Proteomes" id="UP000887013">
    <property type="component" value="Unassembled WGS sequence"/>
</dbReference>
<dbReference type="Gene3D" id="4.10.60.10">
    <property type="entry name" value="Zinc finger, CCHC-type"/>
    <property type="match status" value="1"/>
</dbReference>
<protein>
    <recommendedName>
        <fullName evidence="2">CCHC-type domain-containing protein</fullName>
    </recommendedName>
</protein>
<organism evidence="3 4">
    <name type="scientific">Nephila pilipes</name>
    <name type="common">Giant wood spider</name>
    <name type="synonym">Nephila maculata</name>
    <dbReference type="NCBI Taxonomy" id="299642"/>
    <lineage>
        <taxon>Eukaryota</taxon>
        <taxon>Metazoa</taxon>
        <taxon>Ecdysozoa</taxon>
        <taxon>Arthropoda</taxon>
        <taxon>Chelicerata</taxon>
        <taxon>Arachnida</taxon>
        <taxon>Araneae</taxon>
        <taxon>Araneomorphae</taxon>
        <taxon>Entelegynae</taxon>
        <taxon>Araneoidea</taxon>
        <taxon>Nephilidae</taxon>
        <taxon>Nephila</taxon>
    </lineage>
</organism>